<reference evidence="3" key="1">
    <citation type="journal article" date="2019" name="Int. J. Syst. Evol. Microbiol.">
        <title>The Global Catalogue of Microorganisms (GCM) 10K type strain sequencing project: providing services to taxonomists for standard genome sequencing and annotation.</title>
        <authorList>
            <consortium name="The Broad Institute Genomics Platform"/>
            <consortium name="The Broad Institute Genome Sequencing Center for Infectious Disease"/>
            <person name="Wu L."/>
            <person name="Ma J."/>
        </authorList>
    </citation>
    <scope>NUCLEOTIDE SEQUENCE [LARGE SCALE GENOMIC DNA]</scope>
    <source>
        <strain evidence="3">CCM 7526</strain>
    </source>
</reference>
<sequence>MKRRSGLGLAAVLFTFMSVLAGGAPALADDPVYGDPALSTYPGLAEEPDPSYSALRVTTTAVPCAGNGSDKSPTRAEVIKRAKSWLSVDVQYSQNRCYENQYGDYRTDCSGFVSMAWGLGGSGSSHWTGNLLDDSFVIARSALKPGDALLRYTGNPSQNHVALFLRWADDDKTQPVVIEQTGSRDTIQRTWSQSNAANYTPVRYDNIQEPAPAPTTPKSRIGVVTTGGTALVKEGGLSAGWVNEYSGVQQVEVEGDRIGVLTTGGTALVKDGGLSAGWVTEYTGVKQIALAGNRIGVLTTDGRALVKDGGLSAGWVTEYTGVKQIVLADDRIGVLTNAGVALVKEGGLSAGWTTQYTGVQQIALEYDRVGVLTTGGTALVKEGSLHAGWVNEYSNVSELALSENRIGVLVATGTALVKDGGLSAGWVNEYSGVQQIALAGDRIGVLTTAGVALVKEGGLSAGWVNEYSGVKQLALS</sequence>
<evidence type="ECO:0000313" key="3">
    <source>
        <dbReference type="Proteomes" id="UP001597183"/>
    </source>
</evidence>
<feature type="signal peptide" evidence="1">
    <location>
        <begin position="1"/>
        <end position="21"/>
    </location>
</feature>
<comment type="caution">
    <text evidence="2">The sequence shown here is derived from an EMBL/GenBank/DDBJ whole genome shotgun (WGS) entry which is preliminary data.</text>
</comment>
<evidence type="ECO:0000313" key="2">
    <source>
        <dbReference type="EMBL" id="MFD1371117.1"/>
    </source>
</evidence>
<dbReference type="InterPro" id="IPR038765">
    <property type="entry name" value="Papain-like_cys_pep_sf"/>
</dbReference>
<dbReference type="EMBL" id="JBHTMK010000051">
    <property type="protein sequence ID" value="MFD1371117.1"/>
    <property type="molecule type" value="Genomic_DNA"/>
</dbReference>
<protein>
    <submittedName>
        <fullName evidence="2">Uncharacterized protein</fullName>
    </submittedName>
</protein>
<dbReference type="Proteomes" id="UP001597183">
    <property type="component" value="Unassembled WGS sequence"/>
</dbReference>
<keyword evidence="1" id="KW-0732">Signal</keyword>
<feature type="chain" id="PRO_5045851186" evidence="1">
    <location>
        <begin position="22"/>
        <end position="476"/>
    </location>
</feature>
<dbReference type="RefSeq" id="WP_317789583.1">
    <property type="nucleotide sequence ID" value="NZ_AP028461.1"/>
</dbReference>
<proteinExistence type="predicted"/>
<dbReference type="Gene3D" id="3.90.1720.10">
    <property type="entry name" value="endopeptidase domain like (from Nostoc punctiforme)"/>
    <property type="match status" value="1"/>
</dbReference>
<evidence type="ECO:0000256" key="1">
    <source>
        <dbReference type="SAM" id="SignalP"/>
    </source>
</evidence>
<keyword evidence="3" id="KW-1185">Reference proteome</keyword>
<dbReference type="SUPFAM" id="SSF54001">
    <property type="entry name" value="Cysteine proteinases"/>
    <property type="match status" value="1"/>
</dbReference>
<accession>A0ABW4ALT8</accession>
<organism evidence="2 3">
    <name type="scientific">Actinoplanes sichuanensis</name>
    <dbReference type="NCBI Taxonomy" id="512349"/>
    <lineage>
        <taxon>Bacteria</taxon>
        <taxon>Bacillati</taxon>
        <taxon>Actinomycetota</taxon>
        <taxon>Actinomycetes</taxon>
        <taxon>Micromonosporales</taxon>
        <taxon>Micromonosporaceae</taxon>
        <taxon>Actinoplanes</taxon>
    </lineage>
</organism>
<gene>
    <name evidence="2" type="ORF">ACFQ5G_37785</name>
</gene>
<name>A0ABW4ALT8_9ACTN</name>